<feature type="transmembrane region" description="Helical" evidence="9">
    <location>
        <begin position="893"/>
        <end position="914"/>
    </location>
</feature>
<dbReference type="PANTHER" id="PTHR23501:SF43">
    <property type="entry name" value="MULTIDRUG TRANSPORTER, PUTATIVE (AFU_ORTHOLOGUE AFUA_6G03040)-RELATED"/>
    <property type="match status" value="1"/>
</dbReference>
<keyword evidence="12" id="KW-1185">Reference proteome</keyword>
<dbReference type="AlphaFoldDB" id="A0A8H4R9D9"/>
<keyword evidence="7" id="KW-0349">Heme</keyword>
<feature type="transmembrane region" description="Helical" evidence="9">
    <location>
        <begin position="926"/>
        <end position="946"/>
    </location>
</feature>
<evidence type="ECO:0000256" key="2">
    <source>
        <dbReference type="ARBA" id="ARBA00022692"/>
    </source>
</evidence>
<dbReference type="GO" id="GO:0016705">
    <property type="term" value="F:oxidoreductase activity, acting on paired donors, with incorporation or reduction of molecular oxygen"/>
    <property type="evidence" value="ECO:0007669"/>
    <property type="project" value="InterPro"/>
</dbReference>
<dbReference type="GO" id="GO:0022857">
    <property type="term" value="F:transmembrane transporter activity"/>
    <property type="evidence" value="ECO:0007669"/>
    <property type="project" value="InterPro"/>
</dbReference>
<feature type="region of interest" description="Disordered" evidence="8">
    <location>
        <begin position="1213"/>
        <end position="1242"/>
    </location>
</feature>
<dbReference type="PANTHER" id="PTHR23501">
    <property type="entry name" value="MAJOR FACILITATOR SUPERFAMILY"/>
    <property type="match status" value="1"/>
</dbReference>
<evidence type="ECO:0000256" key="5">
    <source>
        <dbReference type="ARBA" id="ARBA00023004"/>
    </source>
</evidence>
<dbReference type="SUPFAM" id="SSF48264">
    <property type="entry name" value="Cytochrome P450"/>
    <property type="match status" value="1"/>
</dbReference>
<keyword evidence="3 7" id="KW-0479">Metal-binding</keyword>
<keyword evidence="5 7" id="KW-0408">Iron</keyword>
<sequence length="1242" mass="136390">MHSKPSTNTAGHKTYPTNSYSEASYNCNKHCKQRSIFQRALILKEMARCNLQSKAAPPDSNWYAAYHAYKGDIHKDVFWAHKKYGATVRYGPNRLIFATAEAMHDIYHSKNVRKSVAYTALSSGPDSLNVHNVINKAANQKMRKRIAQWLSDDNLKQFEPTLLLLSNTFVKTIAENEKSMDGWAKPVNISEYCHNFDLQTNPTNRYMIHWAGPLHRFNSVYVQSVDLAKYHLEKILYPRGILYVWKLWKASRRFSREQFSHASKSDDSLLSILYKETDPDTKMQLSAIQIWSELKFVMVTGAGSPASALAAILFYIMRHPSCYSRLVEEIRSTFMDASDIHSGKRMASCRYLHACIIEGLRMAPSFGGILWREVEEGGVTIDGEFIGPGYDVGTGVYAIHHNETYFPDAFAFKPERWLQDETGSSIGSASQGLTTFSMGPRQCLGRNLVSMELSDTIALLLWHLDLRVPKDAHHNIGGGVEGTVDENEFQFEDHIDPCSSASLALSLVYVEISESGCGPGAIGRSTVVQRISQTVVPGFELLDILGYEILPFQIAKSPNRHSLSISREIQGFSYIPNKMPGLQEDKVKTQTSELQVPEFCVNPLEQEAESLQVAFLYGWRFYGTITGSFALRFTIFEHRTNAGDSLYIGLFLATMEVSIVGTALVAIIDDLGDFGKSFLVIWAQFSDVLGRKLFVALAVITFMIFSGACAGAQSATQLIIFRAFQGIGGAGMYNMTMVILAEAVAPEHFPKYVSLVAAITTIAFTLGPLVGGAITSHSTWRWVFWLNLPIGLLALLVDMISIPNSFPHHNRSKQHSTTTLSSFQQLDIIGALSFLGGSICLVAALQEASISFPWNSGVVTGLVSSLIGAPFTCATIQIPQRFQIVNGLSPFDAGIRLLAFIVMVPIGAVVGAAITDKCKVKPTYALLGGTTLQLVGAVCFAILPYSTEISASQYGYQILFGIGSGISNAVSTTSVPFIVQRKDVPAALGANTQFRYLGGAVGLGIISSILNSMLRPKLAIILNPEQLEAILQSTEILNTLQATQREQVLLAFADGFSLQWKVILAFIVAQIPAAFAMWLLDGYPWGLARPFPTPHYTPIDWDAFISFDDSPPPPPPNFRPEPATPKTPEPETQVAPQTHDSPVFIYSDSSSLIPLKMQNFKPDTRASPTLLPIYAPKMGTSDNRLTKIDILELAGVKSPTKVTERAVLYDSLVSTPKSDASSKKRAGSREGALDATAGTGNV</sequence>
<reference evidence="11 12" key="1">
    <citation type="submission" date="2020-03" db="EMBL/GenBank/DDBJ databases">
        <title>Draft Genome Sequence of Cudoniella acicularis.</title>
        <authorList>
            <person name="Buettner E."/>
            <person name="Kellner H."/>
        </authorList>
    </citation>
    <scope>NUCLEOTIDE SEQUENCE [LARGE SCALE GENOMIC DNA]</scope>
    <source>
        <strain evidence="11 12">DSM 108380</strain>
    </source>
</reference>
<evidence type="ECO:0000256" key="3">
    <source>
        <dbReference type="ARBA" id="ARBA00022723"/>
    </source>
</evidence>
<evidence type="ECO:0000256" key="8">
    <source>
        <dbReference type="SAM" id="MobiDB-lite"/>
    </source>
</evidence>
<comment type="caution">
    <text evidence="11">The sequence shown here is derived from an EMBL/GenBank/DDBJ whole genome shotgun (WGS) entry which is preliminary data.</text>
</comment>
<name>A0A8H4R9D9_9HELO</name>
<feature type="transmembrane region" description="Helical" evidence="9">
    <location>
        <begin position="693"/>
        <end position="712"/>
    </location>
</feature>
<feature type="transmembrane region" description="Helical" evidence="9">
    <location>
        <begin position="719"/>
        <end position="740"/>
    </location>
</feature>
<dbReference type="GO" id="GO:0005886">
    <property type="term" value="C:plasma membrane"/>
    <property type="evidence" value="ECO:0007669"/>
    <property type="project" value="TreeGrafter"/>
</dbReference>
<gene>
    <name evidence="11" type="ORF">G7Y89_g12808</name>
</gene>
<accession>A0A8H4R9D9</accession>
<feature type="transmembrane region" description="Helical" evidence="9">
    <location>
        <begin position="752"/>
        <end position="770"/>
    </location>
</feature>
<keyword evidence="2 9" id="KW-0812">Transmembrane</keyword>
<feature type="transmembrane region" description="Helical" evidence="9">
    <location>
        <begin position="857"/>
        <end position="878"/>
    </location>
</feature>
<dbReference type="PROSITE" id="PS50850">
    <property type="entry name" value="MFS"/>
    <property type="match status" value="1"/>
</dbReference>
<dbReference type="Pfam" id="PF00067">
    <property type="entry name" value="p450"/>
    <property type="match status" value="1"/>
</dbReference>
<dbReference type="Proteomes" id="UP000566819">
    <property type="component" value="Unassembled WGS sequence"/>
</dbReference>
<comment type="subcellular location">
    <subcellularLocation>
        <location evidence="1">Membrane</location>
        <topology evidence="1">Multi-pass membrane protein</topology>
    </subcellularLocation>
</comment>
<evidence type="ECO:0000256" key="4">
    <source>
        <dbReference type="ARBA" id="ARBA00022989"/>
    </source>
</evidence>
<feature type="transmembrane region" description="Helical" evidence="9">
    <location>
        <begin position="822"/>
        <end position="845"/>
    </location>
</feature>
<evidence type="ECO:0000256" key="7">
    <source>
        <dbReference type="PIRSR" id="PIRSR602401-1"/>
    </source>
</evidence>
<organism evidence="11 12">
    <name type="scientific">Cudoniella acicularis</name>
    <dbReference type="NCBI Taxonomy" id="354080"/>
    <lineage>
        <taxon>Eukaryota</taxon>
        <taxon>Fungi</taxon>
        <taxon>Dikarya</taxon>
        <taxon>Ascomycota</taxon>
        <taxon>Pezizomycotina</taxon>
        <taxon>Leotiomycetes</taxon>
        <taxon>Helotiales</taxon>
        <taxon>Tricladiaceae</taxon>
        <taxon>Cudoniella</taxon>
    </lineage>
</organism>
<evidence type="ECO:0000313" key="12">
    <source>
        <dbReference type="Proteomes" id="UP000566819"/>
    </source>
</evidence>
<dbReference type="Gene3D" id="1.20.1250.20">
    <property type="entry name" value="MFS general substrate transporter like domains"/>
    <property type="match status" value="1"/>
</dbReference>
<feature type="binding site" description="axial binding residue" evidence="7">
    <location>
        <position position="443"/>
    </location>
    <ligand>
        <name>heme</name>
        <dbReference type="ChEBI" id="CHEBI:30413"/>
    </ligand>
    <ligandPart>
        <name>Fe</name>
        <dbReference type="ChEBI" id="CHEBI:18248"/>
    </ligandPart>
</feature>
<feature type="transmembrane region" description="Helical" evidence="9">
    <location>
        <begin position="994"/>
        <end position="1014"/>
    </location>
</feature>
<feature type="domain" description="Major facilitator superfamily (MFS) profile" evidence="10">
    <location>
        <begin position="620"/>
        <end position="1084"/>
    </location>
</feature>
<feature type="transmembrane region" description="Helical" evidence="9">
    <location>
        <begin position="958"/>
        <end position="979"/>
    </location>
</feature>
<dbReference type="EMBL" id="JAAMPI010001400">
    <property type="protein sequence ID" value="KAF4625358.1"/>
    <property type="molecule type" value="Genomic_DNA"/>
</dbReference>
<evidence type="ECO:0000256" key="1">
    <source>
        <dbReference type="ARBA" id="ARBA00004141"/>
    </source>
</evidence>
<dbReference type="GO" id="GO:0004497">
    <property type="term" value="F:monooxygenase activity"/>
    <property type="evidence" value="ECO:0007669"/>
    <property type="project" value="InterPro"/>
</dbReference>
<dbReference type="Gene3D" id="1.10.630.10">
    <property type="entry name" value="Cytochrome P450"/>
    <property type="match status" value="1"/>
</dbReference>
<evidence type="ECO:0000256" key="9">
    <source>
        <dbReference type="SAM" id="Phobius"/>
    </source>
</evidence>
<dbReference type="InterPro" id="IPR020846">
    <property type="entry name" value="MFS_dom"/>
</dbReference>
<dbReference type="GO" id="GO:0005506">
    <property type="term" value="F:iron ion binding"/>
    <property type="evidence" value="ECO:0007669"/>
    <property type="project" value="InterPro"/>
</dbReference>
<keyword evidence="4 9" id="KW-1133">Transmembrane helix</keyword>
<dbReference type="InterPro" id="IPR001128">
    <property type="entry name" value="Cyt_P450"/>
</dbReference>
<dbReference type="PROSITE" id="PS00086">
    <property type="entry name" value="CYTOCHROME_P450"/>
    <property type="match status" value="1"/>
</dbReference>
<dbReference type="InterPro" id="IPR011701">
    <property type="entry name" value="MFS"/>
</dbReference>
<feature type="compositionally biased region" description="Pro residues" evidence="8">
    <location>
        <begin position="1110"/>
        <end position="1127"/>
    </location>
</feature>
<keyword evidence="6 9" id="KW-0472">Membrane</keyword>
<proteinExistence type="predicted"/>
<dbReference type="Pfam" id="PF07690">
    <property type="entry name" value="MFS_1"/>
    <property type="match status" value="1"/>
</dbReference>
<comment type="cofactor">
    <cofactor evidence="7">
        <name>heme</name>
        <dbReference type="ChEBI" id="CHEBI:30413"/>
    </cofactor>
</comment>
<evidence type="ECO:0000256" key="6">
    <source>
        <dbReference type="ARBA" id="ARBA00023136"/>
    </source>
</evidence>
<feature type="transmembrane region" description="Helical" evidence="9">
    <location>
        <begin position="646"/>
        <end position="668"/>
    </location>
</feature>
<dbReference type="InterPro" id="IPR017972">
    <property type="entry name" value="Cyt_P450_CS"/>
</dbReference>
<evidence type="ECO:0000313" key="11">
    <source>
        <dbReference type="EMBL" id="KAF4625358.1"/>
    </source>
</evidence>
<dbReference type="InterPro" id="IPR036259">
    <property type="entry name" value="MFS_trans_sf"/>
</dbReference>
<dbReference type="OrthoDB" id="440553at2759"/>
<dbReference type="SUPFAM" id="SSF103473">
    <property type="entry name" value="MFS general substrate transporter"/>
    <property type="match status" value="1"/>
</dbReference>
<dbReference type="GO" id="GO:0020037">
    <property type="term" value="F:heme binding"/>
    <property type="evidence" value="ECO:0007669"/>
    <property type="project" value="InterPro"/>
</dbReference>
<feature type="region of interest" description="Disordered" evidence="8">
    <location>
        <begin position="1110"/>
        <end position="1139"/>
    </location>
</feature>
<feature type="transmembrane region" description="Helical" evidence="9">
    <location>
        <begin position="782"/>
        <end position="802"/>
    </location>
</feature>
<dbReference type="InterPro" id="IPR036396">
    <property type="entry name" value="Cyt_P450_sf"/>
</dbReference>
<dbReference type="InterPro" id="IPR002401">
    <property type="entry name" value="Cyt_P450_E_grp-I"/>
</dbReference>
<evidence type="ECO:0000259" key="10">
    <source>
        <dbReference type="PROSITE" id="PS50850"/>
    </source>
</evidence>
<dbReference type="PRINTS" id="PR00463">
    <property type="entry name" value="EP450I"/>
</dbReference>
<protein>
    <recommendedName>
        <fullName evidence="10">Major facilitator superfamily (MFS) profile domain-containing protein</fullName>
    </recommendedName>
</protein>